<dbReference type="InterPro" id="IPR006202">
    <property type="entry name" value="Neur_chan_lig-bd"/>
</dbReference>
<dbReference type="EMBL" id="OZ035845">
    <property type="protein sequence ID" value="CAL1599579.1"/>
    <property type="molecule type" value="Genomic_DNA"/>
</dbReference>
<dbReference type="GO" id="GO:0016020">
    <property type="term" value="C:membrane"/>
    <property type="evidence" value="ECO:0007669"/>
    <property type="project" value="InterPro"/>
</dbReference>
<gene>
    <name evidence="4" type="ORF">KC01_LOCUS27826</name>
</gene>
<evidence type="ECO:0000256" key="2">
    <source>
        <dbReference type="SAM" id="SignalP"/>
    </source>
</evidence>
<dbReference type="Pfam" id="PF02931">
    <property type="entry name" value="Neur_chan_LBD"/>
    <property type="match status" value="1"/>
</dbReference>
<dbReference type="GO" id="GO:0005230">
    <property type="term" value="F:extracellular ligand-gated monoatomic ion channel activity"/>
    <property type="evidence" value="ECO:0007669"/>
    <property type="project" value="InterPro"/>
</dbReference>
<sequence>MIIMRLAALPLLLCCSVTSLQNCSYHDVLNHVQLNQKRDLFTLIRPVRNHSHVTEVELDVLVYAILDVREIDQTFISYIWVVMQWRNEFIHWDQEEFCGIEAVAVPIEMLRKPDITIEEMYVSQCSQYHSVGPGNTRKRQVQIHHSSHEAHGKKTLQLHT</sequence>
<dbReference type="SUPFAM" id="SSF63712">
    <property type="entry name" value="Nicotinic receptor ligand binding domain-like"/>
    <property type="match status" value="1"/>
</dbReference>
<feature type="signal peptide" evidence="2">
    <location>
        <begin position="1"/>
        <end position="19"/>
    </location>
</feature>
<proteinExistence type="predicted"/>
<dbReference type="InterPro" id="IPR036734">
    <property type="entry name" value="Neur_chan_lig-bd_sf"/>
</dbReference>
<dbReference type="Gene3D" id="2.70.170.10">
    <property type="entry name" value="Neurotransmitter-gated ion-channel ligand-binding domain"/>
    <property type="match status" value="1"/>
</dbReference>
<keyword evidence="5" id="KW-1185">Reference proteome</keyword>
<reference evidence="4 5" key="1">
    <citation type="submission" date="2024-04" db="EMBL/GenBank/DDBJ databases">
        <authorList>
            <person name="Waldvogel A.-M."/>
            <person name="Schoenle A."/>
        </authorList>
    </citation>
    <scope>NUCLEOTIDE SEQUENCE [LARGE SCALE GENOMIC DNA]</scope>
</reference>
<feature type="region of interest" description="Disordered" evidence="1">
    <location>
        <begin position="135"/>
        <end position="160"/>
    </location>
</feature>
<dbReference type="Proteomes" id="UP001497482">
    <property type="component" value="Chromosome 23"/>
</dbReference>
<protein>
    <recommendedName>
        <fullName evidence="3">Neurotransmitter-gated ion-channel ligand-binding domain-containing protein</fullName>
    </recommendedName>
</protein>
<feature type="chain" id="PRO_5043528098" description="Neurotransmitter-gated ion-channel ligand-binding domain-containing protein" evidence="2">
    <location>
        <begin position="20"/>
        <end position="160"/>
    </location>
</feature>
<accession>A0AAV2LC79</accession>
<evidence type="ECO:0000313" key="4">
    <source>
        <dbReference type="EMBL" id="CAL1599579.1"/>
    </source>
</evidence>
<organism evidence="4 5">
    <name type="scientific">Knipowitschia caucasica</name>
    <name type="common">Caucasian dwarf goby</name>
    <name type="synonym">Pomatoschistus caucasicus</name>
    <dbReference type="NCBI Taxonomy" id="637954"/>
    <lineage>
        <taxon>Eukaryota</taxon>
        <taxon>Metazoa</taxon>
        <taxon>Chordata</taxon>
        <taxon>Craniata</taxon>
        <taxon>Vertebrata</taxon>
        <taxon>Euteleostomi</taxon>
        <taxon>Actinopterygii</taxon>
        <taxon>Neopterygii</taxon>
        <taxon>Teleostei</taxon>
        <taxon>Neoteleostei</taxon>
        <taxon>Acanthomorphata</taxon>
        <taxon>Gobiaria</taxon>
        <taxon>Gobiiformes</taxon>
        <taxon>Gobioidei</taxon>
        <taxon>Gobiidae</taxon>
        <taxon>Gobiinae</taxon>
        <taxon>Knipowitschia</taxon>
    </lineage>
</organism>
<name>A0AAV2LC79_KNICA</name>
<feature type="domain" description="Neurotransmitter-gated ion-channel ligand-binding" evidence="3">
    <location>
        <begin position="43"/>
        <end position="119"/>
    </location>
</feature>
<evidence type="ECO:0000313" key="5">
    <source>
        <dbReference type="Proteomes" id="UP001497482"/>
    </source>
</evidence>
<evidence type="ECO:0000256" key="1">
    <source>
        <dbReference type="SAM" id="MobiDB-lite"/>
    </source>
</evidence>
<evidence type="ECO:0000259" key="3">
    <source>
        <dbReference type="Pfam" id="PF02931"/>
    </source>
</evidence>
<dbReference type="AlphaFoldDB" id="A0AAV2LC79"/>
<keyword evidence="2" id="KW-0732">Signal</keyword>